<reference evidence="1" key="1">
    <citation type="journal article" date="2021" name="Proc. Natl. Acad. Sci. U.S.A.">
        <title>A Catalog of Tens of Thousands of Viruses from Human Metagenomes Reveals Hidden Associations with Chronic Diseases.</title>
        <authorList>
            <person name="Tisza M.J."/>
            <person name="Buck C.B."/>
        </authorList>
    </citation>
    <scope>NUCLEOTIDE SEQUENCE</scope>
    <source>
        <strain evidence="1">CtxZR60</strain>
    </source>
</reference>
<name>A0A8S5MW85_9CAUD</name>
<protein>
    <submittedName>
        <fullName evidence="1">Portal protein</fullName>
    </submittedName>
</protein>
<sequence>MKKLTPQGVYKLYDKGVQFNTQIGLYDTITKNENFFIGKQWEGVESNGLPTPVFNFLKRVTLFQIATISSDNISMQATPLSSTSEYSLGDLEQIADVMNKQFAELFERNKVVTKVREFMRNAAVDGDGATYSWFDPDMETGQDAKGGIVTEIIENNRVIFGNPNDKHVQEQPWIIIPMRKQVDYVKKLAEKNGVKKEDIETIQPDETEYTSQMDQLTDDRVTLLLYFYKNDDTGTVWSMKCTRNLVIEKEKDTQLKLYPLTWMNWDYVQDCYHGQALISQLLPNQIFVNKLFAMSMISLMTTAYPKIIYDKTRVPRWDSRVGAAIGINGGDMNTVAKIMDPATISPQVSQFIDLAVNYTQNFMGASDAALGDTRPDNTSAIVALQRASNAPLELVKLNMYECIEDLGRIYLDMMRAYYGRRYVQVKMLTKDELSRQPLGMNLQDSDVNTPFDFSILNKIPMSLKLDVGASAYWSEIMTVQTLDNLLMNGKLDLVDYLERIPEGYVSKRQELIEKLKGMQASMTGGGTNGQILDMSPEIPVEGGSGYGQLQRALNETGVV</sequence>
<accession>A0A8S5MW85</accession>
<organism evidence="1">
    <name type="scientific">Myoviridae sp. ctxZR60</name>
    <dbReference type="NCBI Taxonomy" id="2826712"/>
    <lineage>
        <taxon>Viruses</taxon>
        <taxon>Duplodnaviria</taxon>
        <taxon>Heunggongvirae</taxon>
        <taxon>Uroviricota</taxon>
        <taxon>Caudoviricetes</taxon>
    </lineage>
</organism>
<dbReference type="EMBL" id="BK014995">
    <property type="protein sequence ID" value="DAD86163.1"/>
    <property type="molecule type" value="Genomic_DNA"/>
</dbReference>
<proteinExistence type="predicted"/>
<evidence type="ECO:0000313" key="1">
    <source>
        <dbReference type="EMBL" id="DAD86163.1"/>
    </source>
</evidence>
<dbReference type="InterPro" id="IPR032427">
    <property type="entry name" value="P22_portal"/>
</dbReference>
<dbReference type="Pfam" id="PF16510">
    <property type="entry name" value="P22_portal"/>
    <property type="match status" value="1"/>
</dbReference>